<dbReference type="PATRIC" id="fig|33995.3.peg.40"/>
<dbReference type="InterPro" id="IPR025326">
    <property type="entry name" value="DUF4232"/>
</dbReference>
<dbReference type="OrthoDB" id="26727at2"/>
<evidence type="ECO:0000259" key="2">
    <source>
        <dbReference type="Pfam" id="PF14016"/>
    </source>
</evidence>
<evidence type="ECO:0000313" key="3">
    <source>
        <dbReference type="EMBL" id="KON66069.1"/>
    </source>
</evidence>
<evidence type="ECO:0000313" key="4">
    <source>
        <dbReference type="Proteomes" id="UP000037566"/>
    </source>
</evidence>
<feature type="signal peptide" evidence="1">
    <location>
        <begin position="1"/>
        <end position="22"/>
    </location>
</feature>
<keyword evidence="4" id="KW-1185">Reference proteome</keyword>
<dbReference type="AlphaFoldDB" id="A0A0M0ELC7"/>
<feature type="domain" description="DUF4232" evidence="2">
    <location>
        <begin position="28"/>
        <end position="132"/>
    </location>
</feature>
<sequence length="165" mass="17527">MMRWLAAGVALGLSCLPVCAHAHGVRDCTPRHTVMVLDDGQGAFDGMMHGGMWLVVRNTGMRACTLASVGPISFEDGHHHAIPVRWQQAVAMPDGVLPPGGQARTALRWVSGNAFDPGYCITPATLVLSLHKGALRQSFGRSLCALSGTPPALEQQPWQAGPARQ</sequence>
<dbReference type="PROSITE" id="PS51257">
    <property type="entry name" value="PROKAR_LIPOPROTEIN"/>
    <property type="match status" value="1"/>
</dbReference>
<gene>
    <name evidence="3" type="ORF">KOEU_00350</name>
</gene>
<comment type="caution">
    <text evidence="3">The sequence shown here is derived from an EMBL/GenBank/DDBJ whole genome shotgun (WGS) entry which is preliminary data.</text>
</comment>
<evidence type="ECO:0000256" key="1">
    <source>
        <dbReference type="SAM" id="SignalP"/>
    </source>
</evidence>
<reference evidence="3" key="1">
    <citation type="submission" date="2015-08" db="EMBL/GenBank/DDBJ databases">
        <title>Draft genome sequence of Komagataeibacter europaeus CECT 8546 a cellulose producer strain from vinegar produced by the traditional method.</title>
        <authorList>
            <person name="Poehlein A."/>
            <person name="Valera M.J."/>
            <person name="Haack F.S."/>
            <person name="Mas A."/>
            <person name="Daniel R."/>
            <person name="Streit W.R."/>
            <person name="Mateo E."/>
        </authorList>
    </citation>
    <scope>NUCLEOTIDE SEQUENCE [LARGE SCALE GENOMIC DNA]</scope>
    <source>
        <strain evidence="3">CECT 8546</strain>
    </source>
</reference>
<organism evidence="3 4">
    <name type="scientific">Komagataeibacter europaeus</name>
    <name type="common">Gluconacetobacter europaeus</name>
    <dbReference type="NCBI Taxonomy" id="33995"/>
    <lineage>
        <taxon>Bacteria</taxon>
        <taxon>Pseudomonadati</taxon>
        <taxon>Pseudomonadota</taxon>
        <taxon>Alphaproteobacteria</taxon>
        <taxon>Acetobacterales</taxon>
        <taxon>Acetobacteraceae</taxon>
        <taxon>Komagataeibacter</taxon>
    </lineage>
</organism>
<dbReference type="RefSeq" id="WP_019087217.1">
    <property type="nucleotide sequence ID" value="NZ_LHUQ01000001.1"/>
</dbReference>
<dbReference type="STRING" id="33995.KOEU_00350"/>
<feature type="chain" id="PRO_5005598123" description="DUF4232 domain-containing protein" evidence="1">
    <location>
        <begin position="23"/>
        <end position="165"/>
    </location>
</feature>
<protein>
    <recommendedName>
        <fullName evidence="2">DUF4232 domain-containing protein</fullName>
    </recommendedName>
</protein>
<proteinExistence type="predicted"/>
<dbReference type="Pfam" id="PF14016">
    <property type="entry name" value="DUF4232"/>
    <property type="match status" value="1"/>
</dbReference>
<accession>A0A0M0ELC7</accession>
<dbReference type="EMBL" id="LHUQ01000001">
    <property type="protein sequence ID" value="KON66069.1"/>
    <property type="molecule type" value="Genomic_DNA"/>
</dbReference>
<dbReference type="Proteomes" id="UP000037566">
    <property type="component" value="Unassembled WGS sequence"/>
</dbReference>
<keyword evidence="1" id="KW-0732">Signal</keyword>
<name>A0A0M0ELC7_KOMEU</name>